<evidence type="ECO:0000256" key="1">
    <source>
        <dbReference type="SAM" id="Phobius"/>
    </source>
</evidence>
<evidence type="ECO:0000259" key="2">
    <source>
        <dbReference type="Pfam" id="PF04892"/>
    </source>
</evidence>
<evidence type="ECO:0000313" key="3">
    <source>
        <dbReference type="EMBL" id="MBM7690787.1"/>
    </source>
</evidence>
<dbReference type="Proteomes" id="UP000823486">
    <property type="component" value="Unassembled WGS sequence"/>
</dbReference>
<dbReference type="Pfam" id="PF04892">
    <property type="entry name" value="VanZ"/>
    <property type="match status" value="1"/>
</dbReference>
<dbReference type="NCBIfam" id="NF037970">
    <property type="entry name" value="vanZ_1"/>
    <property type="match status" value="1"/>
</dbReference>
<keyword evidence="4" id="KW-1185">Reference proteome</keyword>
<feature type="domain" description="VanZ-like" evidence="2">
    <location>
        <begin position="6"/>
        <end position="129"/>
    </location>
</feature>
<sequence length="133" mass="15517">MNGKLLLVILWGLFLGLHTWTDNLRALLTNQSITFTWVAKPDFISFFYLTDIALIHQYFIIVKLGHFFGFAIMDLLMFNLTRNHRNAVVVSVALAFLTEILQLYFGRDGRLYDVVIDCLGVWMVYILLKKLKR</sequence>
<accession>A0ABS2QC98</accession>
<proteinExistence type="predicted"/>
<dbReference type="EMBL" id="JAFBFI010000001">
    <property type="protein sequence ID" value="MBM7690787.1"/>
    <property type="molecule type" value="Genomic_DNA"/>
</dbReference>
<dbReference type="RefSeq" id="WP_204537468.1">
    <property type="nucleotide sequence ID" value="NZ_JAFBFI010000001.1"/>
</dbReference>
<dbReference type="InterPro" id="IPR006976">
    <property type="entry name" value="VanZ-like"/>
</dbReference>
<keyword evidence="1" id="KW-0812">Transmembrane</keyword>
<comment type="caution">
    <text evidence="3">The sequence shown here is derived from an EMBL/GenBank/DDBJ whole genome shotgun (WGS) entry which is preliminary data.</text>
</comment>
<name>A0ABS2QC98_9BACI</name>
<gene>
    <name evidence="3" type="ORF">JOC77_000190</name>
</gene>
<reference evidence="3 4" key="1">
    <citation type="submission" date="2021-01" db="EMBL/GenBank/DDBJ databases">
        <title>Genomic Encyclopedia of Type Strains, Phase IV (KMG-IV): sequencing the most valuable type-strain genomes for metagenomic binning, comparative biology and taxonomic classification.</title>
        <authorList>
            <person name="Goeker M."/>
        </authorList>
    </citation>
    <scope>NUCLEOTIDE SEQUENCE [LARGE SCALE GENOMIC DNA]</scope>
    <source>
        <strain evidence="3 4">DSM 105482</strain>
    </source>
</reference>
<feature type="transmembrane region" description="Helical" evidence="1">
    <location>
        <begin position="111"/>
        <end position="128"/>
    </location>
</feature>
<feature type="transmembrane region" description="Helical" evidence="1">
    <location>
        <begin position="86"/>
        <end position="105"/>
    </location>
</feature>
<keyword evidence="1" id="KW-1133">Transmembrane helix</keyword>
<organism evidence="3 4">
    <name type="scientific">Peribacillus deserti</name>
    <dbReference type="NCBI Taxonomy" id="673318"/>
    <lineage>
        <taxon>Bacteria</taxon>
        <taxon>Bacillati</taxon>
        <taxon>Bacillota</taxon>
        <taxon>Bacilli</taxon>
        <taxon>Bacillales</taxon>
        <taxon>Bacillaceae</taxon>
        <taxon>Peribacillus</taxon>
    </lineage>
</organism>
<evidence type="ECO:0000313" key="4">
    <source>
        <dbReference type="Proteomes" id="UP000823486"/>
    </source>
</evidence>
<protein>
    <submittedName>
        <fullName evidence="3">VanZ family protein</fullName>
    </submittedName>
</protein>
<keyword evidence="1" id="KW-0472">Membrane</keyword>